<feature type="transmembrane region" description="Helical" evidence="1">
    <location>
        <begin position="67"/>
        <end position="85"/>
    </location>
</feature>
<feature type="transmembrane region" description="Helical" evidence="1">
    <location>
        <begin position="136"/>
        <end position="155"/>
    </location>
</feature>
<protein>
    <recommendedName>
        <fullName evidence="4">DUF2306 domain-containing protein</fullName>
    </recommendedName>
</protein>
<sequence length="162" mass="17861">MSLQPLLDAPFAVQFHVATVVPAAILGIVVFLSRKGTATHRLLGKVWVALMVITSISSFFIHEIRMVYGFSPLHLLSMFTFYGCLKAVSFARQGDIKRHRRIMQSVYLGGIVIAGGFTFIPGRIMHAVVFGDGGGGPIWLTMTLLVLVLLGFGILRKRRRGF</sequence>
<feature type="transmembrane region" description="Helical" evidence="1">
    <location>
        <begin position="106"/>
        <end position="124"/>
    </location>
</feature>
<gene>
    <name evidence="2" type="ORF">A7J57_23745</name>
</gene>
<organism evidence="2 3">
    <name type="scientific">Agrobacterium tumefaciens</name>
    <dbReference type="NCBI Taxonomy" id="358"/>
    <lineage>
        <taxon>Bacteria</taxon>
        <taxon>Pseudomonadati</taxon>
        <taxon>Pseudomonadota</taxon>
        <taxon>Alphaproteobacteria</taxon>
        <taxon>Hyphomicrobiales</taxon>
        <taxon>Rhizobiaceae</taxon>
        <taxon>Rhizobium/Agrobacterium group</taxon>
        <taxon>Agrobacterium</taxon>
        <taxon>Agrobacterium tumefaciens complex</taxon>
    </lineage>
</organism>
<comment type="caution">
    <text evidence="2">The sequence shown here is derived from an EMBL/GenBank/DDBJ whole genome shotgun (WGS) entry which is preliminary data.</text>
</comment>
<keyword evidence="1" id="KW-0812">Transmembrane</keyword>
<dbReference type="Pfam" id="PF10067">
    <property type="entry name" value="DUF2306"/>
    <property type="match status" value="1"/>
</dbReference>
<feature type="transmembrane region" description="Helical" evidence="1">
    <location>
        <begin position="44"/>
        <end position="61"/>
    </location>
</feature>
<name>A0A176X236_AGRTU</name>
<evidence type="ECO:0000313" key="2">
    <source>
        <dbReference type="EMBL" id="OAE39559.1"/>
    </source>
</evidence>
<evidence type="ECO:0008006" key="4">
    <source>
        <dbReference type="Google" id="ProtNLM"/>
    </source>
</evidence>
<feature type="transmembrane region" description="Helical" evidence="1">
    <location>
        <begin position="12"/>
        <end position="32"/>
    </location>
</feature>
<accession>A0A176X236</accession>
<dbReference type="EMBL" id="LXPS01000037">
    <property type="protein sequence ID" value="OAE39559.1"/>
    <property type="molecule type" value="Genomic_DNA"/>
</dbReference>
<keyword evidence="1" id="KW-1133">Transmembrane helix</keyword>
<dbReference type="InterPro" id="IPR018750">
    <property type="entry name" value="DUF2306_membrane"/>
</dbReference>
<dbReference type="AlphaFoldDB" id="A0A176X236"/>
<evidence type="ECO:0000256" key="1">
    <source>
        <dbReference type="SAM" id="Phobius"/>
    </source>
</evidence>
<dbReference type="RefSeq" id="WP_063950798.1">
    <property type="nucleotide sequence ID" value="NZ_LXPS01000037.1"/>
</dbReference>
<keyword evidence="1" id="KW-0472">Membrane</keyword>
<reference evidence="2 3" key="1">
    <citation type="submission" date="2016-05" db="EMBL/GenBank/DDBJ databases">
        <authorList>
            <person name="Lavstsen T."/>
            <person name="Jespersen J.S."/>
        </authorList>
    </citation>
    <scope>NUCLEOTIDE SEQUENCE [LARGE SCALE GENOMIC DNA]</scope>
    <source>
        <strain evidence="2 3">KCJ1736</strain>
    </source>
</reference>
<proteinExistence type="predicted"/>
<evidence type="ECO:0000313" key="3">
    <source>
        <dbReference type="Proteomes" id="UP000077098"/>
    </source>
</evidence>
<dbReference type="Proteomes" id="UP000077098">
    <property type="component" value="Unassembled WGS sequence"/>
</dbReference>